<evidence type="ECO:0000256" key="3">
    <source>
        <dbReference type="ARBA" id="ARBA00004239"/>
    </source>
</evidence>
<dbReference type="SUPFAM" id="SSF54897">
    <property type="entry name" value="Protease propeptides/inhibitors"/>
    <property type="match status" value="1"/>
</dbReference>
<name>A0A9Q9ELC5_9PEZI</name>
<feature type="domain" description="Peptidase S53" evidence="17">
    <location>
        <begin position="231"/>
        <end position="613"/>
    </location>
</feature>
<feature type="active site" description="Charge relay system" evidence="15">
    <location>
        <position position="530"/>
    </location>
</feature>
<evidence type="ECO:0000256" key="13">
    <source>
        <dbReference type="ARBA" id="ARBA00023145"/>
    </source>
</evidence>
<keyword evidence="10 15" id="KW-0720">Serine protease</keyword>
<dbReference type="EMBL" id="CP099424">
    <property type="protein sequence ID" value="USW55666.1"/>
    <property type="molecule type" value="Genomic_DNA"/>
</dbReference>
<dbReference type="InterPro" id="IPR015366">
    <property type="entry name" value="S53_propep"/>
</dbReference>
<keyword evidence="13" id="KW-0865">Zymogen</keyword>
<dbReference type="Proteomes" id="UP001056384">
    <property type="component" value="Chromosome 7"/>
</dbReference>
<evidence type="ECO:0000256" key="7">
    <source>
        <dbReference type="ARBA" id="ARBA00022723"/>
    </source>
</evidence>
<evidence type="ECO:0000256" key="8">
    <source>
        <dbReference type="ARBA" id="ARBA00022729"/>
    </source>
</evidence>
<keyword evidence="9 15" id="KW-0378">Hydrolase</keyword>
<evidence type="ECO:0000256" key="10">
    <source>
        <dbReference type="ARBA" id="ARBA00022825"/>
    </source>
</evidence>
<comment type="cofactor">
    <cofactor evidence="15">
        <name>Ca(2+)</name>
        <dbReference type="ChEBI" id="CHEBI:29108"/>
    </cofactor>
    <text evidence="15">Binds 1 Ca(2+) ion per subunit.</text>
</comment>
<feature type="binding site" evidence="15">
    <location>
        <position position="572"/>
    </location>
    <ligand>
        <name>Ca(2+)</name>
        <dbReference type="ChEBI" id="CHEBI:29108"/>
    </ligand>
</feature>
<dbReference type="CDD" id="cd04056">
    <property type="entry name" value="Peptidases_S53"/>
    <property type="match status" value="1"/>
</dbReference>
<evidence type="ECO:0000256" key="14">
    <source>
        <dbReference type="ARBA" id="ARBA00023180"/>
    </source>
</evidence>
<reference evidence="18" key="1">
    <citation type="submission" date="2022-06" db="EMBL/GenBank/DDBJ databases">
        <title>Complete genome sequences of two strains of the flax pathogen Septoria linicola.</title>
        <authorList>
            <person name="Lapalu N."/>
            <person name="Simon A."/>
            <person name="Demenou B."/>
            <person name="Paumier D."/>
            <person name="Guillot M.-P."/>
            <person name="Gout L."/>
            <person name="Valade R."/>
        </authorList>
    </citation>
    <scope>NUCLEOTIDE SEQUENCE</scope>
    <source>
        <strain evidence="18">SE15195</strain>
    </source>
</reference>
<dbReference type="GO" id="GO:0005576">
    <property type="term" value="C:extracellular region"/>
    <property type="evidence" value="ECO:0007669"/>
    <property type="project" value="UniProtKB-SubCell"/>
</dbReference>
<dbReference type="PANTHER" id="PTHR14218">
    <property type="entry name" value="PROTEASE S8 TRIPEPTIDYL PEPTIDASE I CLN2"/>
    <property type="match status" value="1"/>
</dbReference>
<dbReference type="PANTHER" id="PTHR14218:SF39">
    <property type="entry name" value="PEPTIDASE S53 DOMAIN-CONTAINING PROTEIN"/>
    <property type="match status" value="1"/>
</dbReference>
<comment type="subcellular location">
    <subcellularLocation>
        <location evidence="3">Secreted</location>
        <location evidence="3">Extracellular space</location>
    </subcellularLocation>
</comment>
<dbReference type="GO" id="GO:0046872">
    <property type="term" value="F:metal ion binding"/>
    <property type="evidence" value="ECO:0007669"/>
    <property type="project" value="UniProtKB-UniRule"/>
</dbReference>
<dbReference type="InterPro" id="IPR000209">
    <property type="entry name" value="Peptidase_S8/S53_dom"/>
</dbReference>
<feature type="signal peptide" evidence="16">
    <location>
        <begin position="1"/>
        <end position="18"/>
    </location>
</feature>
<evidence type="ECO:0000256" key="16">
    <source>
        <dbReference type="SAM" id="SignalP"/>
    </source>
</evidence>
<feature type="binding site" evidence="15">
    <location>
        <position position="591"/>
    </location>
    <ligand>
        <name>Ca(2+)</name>
        <dbReference type="ChEBI" id="CHEBI:29108"/>
    </ligand>
</feature>
<comment type="function">
    <text evidence="2">Secreted tripeptidyl-peptidase which degrades proteins at acidic pHs and is involved in virulence.</text>
</comment>
<feature type="active site" description="Charge relay system" evidence="15">
    <location>
        <position position="320"/>
    </location>
</feature>
<keyword evidence="8 16" id="KW-0732">Signal</keyword>
<feature type="active site" description="Charge relay system" evidence="15">
    <location>
        <position position="316"/>
    </location>
</feature>
<evidence type="ECO:0000256" key="6">
    <source>
        <dbReference type="ARBA" id="ARBA00022670"/>
    </source>
</evidence>
<dbReference type="GO" id="GO:0004252">
    <property type="term" value="F:serine-type endopeptidase activity"/>
    <property type="evidence" value="ECO:0007669"/>
    <property type="project" value="UniProtKB-UniRule"/>
</dbReference>
<dbReference type="AlphaFoldDB" id="A0A9Q9ELC5"/>
<evidence type="ECO:0000256" key="5">
    <source>
        <dbReference type="ARBA" id="ARBA00022525"/>
    </source>
</evidence>
<dbReference type="FunFam" id="3.40.50.200:FF:000015">
    <property type="entry name" value="Tripeptidyl peptidase A"/>
    <property type="match status" value="1"/>
</dbReference>
<gene>
    <name evidence="18" type="ORF">Slin15195_G089850</name>
</gene>
<sequence length="621" mass="67515">MLLSRIVCAFGTISTAYALPRSSRSSYAVKERHNVPRGWTRVGEAGRADRIHLSIGLKQQNEGVVEEHLLQVSDPSHPRYGQHLTAAEIEDIIRPSQETQDLVKSWLEEHGIQGVHNSAKDTIHVLIPIEQAEELLQTSYSIFEHEDGSTLARTPEWSLPAHLHEHIDVVQPTNSFFRTKPKYQGGASLQMDTVQYSDAWWQSQAKAAFSPPPAYKGSGAGPIEKICNISFTTPDCKRTLYGTYDYKPQVPGKNKIGHTNYLNETSYRKDIYKALQTFRPEAAQAAYQFKETIIANGNADQGPYTAAQLAAGKNQEAVLDSENILSIVWPTPMEVWNTGGSPPFKPDINTPTDTNEPYLVWLDYVLNQKDVPQVISTSYGDDEQTVPESYAKRACAGFAQLGARGISLFFSSGDAGVGGDGTCFTNDGKNTSHFLPSFPASCPWVTTVGGTEAFQPEVAVKRFASGGGFSDYFPAPSYQTKTVNAYVKSLKGLHDGLYNKAGRAYPDVSAQSNRDAIVWNGTIRTIGGTSASSPTFAAVISLVNDALIAKGKPTLGFLNPWLYSGAYKALTDVKSGSSFGCNTTGFPAQAGWDAVTGFGTPNFPKLVDAAFAQYAGKPKGY</sequence>
<dbReference type="InterPro" id="IPR036852">
    <property type="entry name" value="Peptidase_S8/S53_dom_sf"/>
</dbReference>
<evidence type="ECO:0000256" key="1">
    <source>
        <dbReference type="ARBA" id="ARBA00001910"/>
    </source>
</evidence>
<dbReference type="InterPro" id="IPR050819">
    <property type="entry name" value="Tripeptidyl-peptidase_I"/>
</dbReference>
<proteinExistence type="predicted"/>
<evidence type="ECO:0000256" key="4">
    <source>
        <dbReference type="ARBA" id="ARBA00012462"/>
    </source>
</evidence>
<keyword evidence="14" id="KW-0325">Glycoprotein</keyword>
<evidence type="ECO:0000256" key="12">
    <source>
        <dbReference type="ARBA" id="ARBA00023026"/>
    </source>
</evidence>
<feature type="chain" id="PRO_5040178154" description="tripeptidyl-peptidase II" evidence="16">
    <location>
        <begin position="19"/>
        <end position="621"/>
    </location>
</feature>
<keyword evidence="6 15" id="KW-0645">Protease</keyword>
<keyword evidence="19" id="KW-1185">Reference proteome</keyword>
<dbReference type="Gene3D" id="3.40.50.200">
    <property type="entry name" value="Peptidase S8/S53 domain"/>
    <property type="match status" value="1"/>
</dbReference>
<dbReference type="PROSITE" id="PS00138">
    <property type="entry name" value="SUBTILASE_SER"/>
    <property type="match status" value="1"/>
</dbReference>
<evidence type="ECO:0000256" key="11">
    <source>
        <dbReference type="ARBA" id="ARBA00022837"/>
    </source>
</evidence>
<dbReference type="Pfam" id="PF09286">
    <property type="entry name" value="Pro-kuma_activ"/>
    <property type="match status" value="1"/>
</dbReference>
<accession>A0A9Q9ELC5</accession>
<comment type="catalytic activity">
    <reaction evidence="1">
        <text>Release of an N-terminal tripeptide from a polypeptide.</text>
        <dbReference type="EC" id="3.4.14.10"/>
    </reaction>
</comment>
<dbReference type="GO" id="GO:0008240">
    <property type="term" value="F:tripeptidyl-peptidase activity"/>
    <property type="evidence" value="ECO:0007669"/>
    <property type="project" value="UniProtKB-EC"/>
</dbReference>
<dbReference type="PROSITE" id="PS51695">
    <property type="entry name" value="SEDOLISIN"/>
    <property type="match status" value="1"/>
</dbReference>
<dbReference type="SMART" id="SM00944">
    <property type="entry name" value="Pro-kuma_activ"/>
    <property type="match status" value="1"/>
</dbReference>
<dbReference type="SUPFAM" id="SSF52743">
    <property type="entry name" value="Subtilisin-like"/>
    <property type="match status" value="1"/>
</dbReference>
<evidence type="ECO:0000256" key="9">
    <source>
        <dbReference type="ARBA" id="ARBA00022801"/>
    </source>
</evidence>
<keyword evidence="12" id="KW-0843">Virulence</keyword>
<dbReference type="CDD" id="cd11377">
    <property type="entry name" value="Pro-peptidase_S53"/>
    <property type="match status" value="1"/>
</dbReference>
<dbReference type="GO" id="GO:0006508">
    <property type="term" value="P:proteolysis"/>
    <property type="evidence" value="ECO:0007669"/>
    <property type="project" value="UniProtKB-KW"/>
</dbReference>
<feature type="binding site" evidence="15">
    <location>
        <position position="593"/>
    </location>
    <ligand>
        <name>Ca(2+)</name>
        <dbReference type="ChEBI" id="CHEBI:29108"/>
    </ligand>
</feature>
<keyword evidence="7 15" id="KW-0479">Metal-binding</keyword>
<evidence type="ECO:0000259" key="17">
    <source>
        <dbReference type="PROSITE" id="PS51695"/>
    </source>
</evidence>
<evidence type="ECO:0000313" key="18">
    <source>
        <dbReference type="EMBL" id="USW55666.1"/>
    </source>
</evidence>
<keyword evidence="5" id="KW-0964">Secreted</keyword>
<evidence type="ECO:0000313" key="19">
    <source>
        <dbReference type="Proteomes" id="UP001056384"/>
    </source>
</evidence>
<dbReference type="Pfam" id="PF00082">
    <property type="entry name" value="Peptidase_S8"/>
    <property type="match status" value="1"/>
</dbReference>
<organism evidence="18 19">
    <name type="scientific">Septoria linicola</name>
    <dbReference type="NCBI Taxonomy" id="215465"/>
    <lineage>
        <taxon>Eukaryota</taxon>
        <taxon>Fungi</taxon>
        <taxon>Dikarya</taxon>
        <taxon>Ascomycota</taxon>
        <taxon>Pezizomycotina</taxon>
        <taxon>Dothideomycetes</taxon>
        <taxon>Dothideomycetidae</taxon>
        <taxon>Mycosphaerellales</taxon>
        <taxon>Mycosphaerellaceae</taxon>
        <taxon>Septoria</taxon>
    </lineage>
</organism>
<feature type="binding site" evidence="15">
    <location>
        <position position="573"/>
    </location>
    <ligand>
        <name>Ca(2+)</name>
        <dbReference type="ChEBI" id="CHEBI:29108"/>
    </ligand>
</feature>
<protein>
    <recommendedName>
        <fullName evidence="4">tripeptidyl-peptidase II</fullName>
        <ecNumber evidence="4">3.4.14.10</ecNumber>
    </recommendedName>
</protein>
<dbReference type="EC" id="3.4.14.10" evidence="4"/>
<dbReference type="InterPro" id="IPR023828">
    <property type="entry name" value="Peptidase_S8_Ser-AS"/>
</dbReference>
<evidence type="ECO:0000256" key="2">
    <source>
        <dbReference type="ARBA" id="ARBA00002451"/>
    </source>
</evidence>
<dbReference type="InterPro" id="IPR030400">
    <property type="entry name" value="Sedolisin_dom"/>
</dbReference>
<evidence type="ECO:0000256" key="15">
    <source>
        <dbReference type="PROSITE-ProRule" id="PRU01032"/>
    </source>
</evidence>
<keyword evidence="11 15" id="KW-0106">Calcium</keyword>